<dbReference type="InterPro" id="IPR001892">
    <property type="entry name" value="Ribosomal_uS13"/>
</dbReference>
<comment type="similarity">
    <text evidence="1 7 8">Belongs to the universal ribosomal protein uS13 family.</text>
</comment>
<protein>
    <recommendedName>
        <fullName evidence="6 7">Small ribosomal subunit protein uS13</fullName>
    </recommendedName>
</protein>
<comment type="subunit">
    <text evidence="7">Part of the 30S ribosomal subunit. Forms a loose heterodimer with protein S19. Forms two bridges to the 50S subunit in the 70S ribosome.</text>
</comment>
<feature type="compositionally biased region" description="Basic residues" evidence="9">
    <location>
        <begin position="101"/>
        <end position="114"/>
    </location>
</feature>
<keyword evidence="5 7" id="KW-0687">Ribonucleoprotein</keyword>
<evidence type="ECO:0000256" key="9">
    <source>
        <dbReference type="SAM" id="MobiDB-lite"/>
    </source>
</evidence>
<comment type="function">
    <text evidence="7">Located at the top of the head of the 30S subunit, it contacts several helices of the 16S rRNA. In the 70S ribosome it contacts the 23S rRNA (bridge B1a) and protein L5 of the 50S subunit (bridge B1b), connecting the 2 subunits; these bridges are implicated in subunit movement. Contacts the tRNAs in the A and P-sites.</text>
</comment>
<dbReference type="GO" id="GO:0005829">
    <property type="term" value="C:cytosol"/>
    <property type="evidence" value="ECO:0007669"/>
    <property type="project" value="TreeGrafter"/>
</dbReference>
<dbReference type="PANTHER" id="PTHR10871">
    <property type="entry name" value="30S RIBOSOMAL PROTEIN S13/40S RIBOSOMAL PROTEIN S18"/>
    <property type="match status" value="1"/>
</dbReference>
<dbReference type="NCBIfam" id="TIGR03631">
    <property type="entry name" value="uS13_bact"/>
    <property type="match status" value="1"/>
</dbReference>
<dbReference type="InterPro" id="IPR010979">
    <property type="entry name" value="Ribosomal_uS13-like_H2TH"/>
</dbReference>
<dbReference type="GO" id="GO:0006412">
    <property type="term" value="P:translation"/>
    <property type="evidence" value="ECO:0007669"/>
    <property type="project" value="UniProtKB-UniRule"/>
</dbReference>
<evidence type="ECO:0000256" key="7">
    <source>
        <dbReference type="HAMAP-Rule" id="MF_01315"/>
    </source>
</evidence>
<accession>A0A1F5NUC3</accession>
<dbReference type="Proteomes" id="UP000177912">
    <property type="component" value="Unassembled WGS sequence"/>
</dbReference>
<dbReference type="PROSITE" id="PS50159">
    <property type="entry name" value="RIBOSOMAL_S13_2"/>
    <property type="match status" value="1"/>
</dbReference>
<dbReference type="FunFam" id="1.10.8.50:FF:000001">
    <property type="entry name" value="30S ribosomal protein S13"/>
    <property type="match status" value="1"/>
</dbReference>
<dbReference type="AlphaFoldDB" id="A0A1F5NUC3"/>
<dbReference type="GO" id="GO:0000049">
    <property type="term" value="F:tRNA binding"/>
    <property type="evidence" value="ECO:0007669"/>
    <property type="project" value="UniProtKB-UniRule"/>
</dbReference>
<keyword evidence="4 7" id="KW-0689">Ribosomal protein</keyword>
<dbReference type="Pfam" id="PF00416">
    <property type="entry name" value="Ribosomal_S13"/>
    <property type="match status" value="1"/>
</dbReference>
<dbReference type="InterPro" id="IPR027437">
    <property type="entry name" value="Rbsml_uS13_C"/>
</dbReference>
<keyword evidence="7" id="KW-0820">tRNA-binding</keyword>
<dbReference type="HAMAP" id="MF_01315">
    <property type="entry name" value="Ribosomal_uS13"/>
    <property type="match status" value="1"/>
</dbReference>
<dbReference type="SUPFAM" id="SSF46946">
    <property type="entry name" value="S13-like H2TH domain"/>
    <property type="match status" value="1"/>
</dbReference>
<evidence type="ECO:0000313" key="11">
    <source>
        <dbReference type="Proteomes" id="UP000177912"/>
    </source>
</evidence>
<dbReference type="EMBL" id="MFEI01000009">
    <property type="protein sequence ID" value="OGE81265.1"/>
    <property type="molecule type" value="Genomic_DNA"/>
</dbReference>
<dbReference type="PANTHER" id="PTHR10871:SF1">
    <property type="entry name" value="SMALL RIBOSOMAL SUBUNIT PROTEIN US13M"/>
    <property type="match status" value="1"/>
</dbReference>
<sequence>MARIGGVNLPPNKRIEASLQYVFGVGATVAKKALSATGISPDIRTKDLSAGDEDKLRTFIEKNFVLEGQLRQQRNLNIKLLKEIGSYRGMRHSRGLPSRGQRTKTNSRTRRGNVRRTVGSGRKPTDQKT</sequence>
<evidence type="ECO:0000256" key="1">
    <source>
        <dbReference type="ARBA" id="ARBA00008080"/>
    </source>
</evidence>
<dbReference type="STRING" id="1817822.A2826_02330"/>
<evidence type="ECO:0000256" key="6">
    <source>
        <dbReference type="ARBA" id="ARBA00035166"/>
    </source>
</evidence>
<dbReference type="InterPro" id="IPR019980">
    <property type="entry name" value="Ribosomal_uS13_bac-type"/>
</dbReference>
<dbReference type="GO" id="GO:0003735">
    <property type="term" value="F:structural constituent of ribosome"/>
    <property type="evidence" value="ECO:0007669"/>
    <property type="project" value="InterPro"/>
</dbReference>
<evidence type="ECO:0000256" key="4">
    <source>
        <dbReference type="ARBA" id="ARBA00022980"/>
    </source>
</evidence>
<dbReference type="Gene3D" id="1.10.8.50">
    <property type="match status" value="1"/>
</dbReference>
<evidence type="ECO:0000256" key="2">
    <source>
        <dbReference type="ARBA" id="ARBA00022730"/>
    </source>
</evidence>
<evidence type="ECO:0000256" key="5">
    <source>
        <dbReference type="ARBA" id="ARBA00023274"/>
    </source>
</evidence>
<comment type="caution">
    <text evidence="10">The sequence shown here is derived from an EMBL/GenBank/DDBJ whole genome shotgun (WGS) entry which is preliminary data.</text>
</comment>
<evidence type="ECO:0000256" key="3">
    <source>
        <dbReference type="ARBA" id="ARBA00022884"/>
    </source>
</evidence>
<dbReference type="GO" id="GO:0019843">
    <property type="term" value="F:rRNA binding"/>
    <property type="evidence" value="ECO:0007669"/>
    <property type="project" value="UniProtKB-UniRule"/>
</dbReference>
<dbReference type="PIRSF" id="PIRSF002134">
    <property type="entry name" value="Ribosomal_S13"/>
    <property type="match status" value="1"/>
</dbReference>
<evidence type="ECO:0000313" key="10">
    <source>
        <dbReference type="EMBL" id="OGE81265.1"/>
    </source>
</evidence>
<keyword evidence="3 7" id="KW-0694">RNA-binding</keyword>
<feature type="region of interest" description="Disordered" evidence="9">
    <location>
        <begin position="89"/>
        <end position="129"/>
    </location>
</feature>
<dbReference type="GO" id="GO:0015935">
    <property type="term" value="C:small ribosomal subunit"/>
    <property type="evidence" value="ECO:0007669"/>
    <property type="project" value="TreeGrafter"/>
</dbReference>
<name>A0A1F5NUC3_9BACT</name>
<proteinExistence type="inferred from homology"/>
<reference evidence="10 11" key="1">
    <citation type="journal article" date="2016" name="Nat. Commun.">
        <title>Thousands of microbial genomes shed light on interconnected biogeochemical processes in an aquifer system.</title>
        <authorList>
            <person name="Anantharaman K."/>
            <person name="Brown C.T."/>
            <person name="Hug L.A."/>
            <person name="Sharon I."/>
            <person name="Castelle C.J."/>
            <person name="Probst A.J."/>
            <person name="Thomas B.C."/>
            <person name="Singh A."/>
            <person name="Wilkins M.J."/>
            <person name="Karaoz U."/>
            <person name="Brodie E.L."/>
            <person name="Williams K.H."/>
            <person name="Hubbard S.S."/>
            <person name="Banfield J.F."/>
        </authorList>
    </citation>
    <scope>NUCLEOTIDE SEQUENCE [LARGE SCALE GENOMIC DNA]</scope>
</reference>
<evidence type="ECO:0000256" key="8">
    <source>
        <dbReference type="RuleBase" id="RU003830"/>
    </source>
</evidence>
<keyword evidence="2 7" id="KW-0699">rRNA-binding</keyword>
<dbReference type="Gene3D" id="4.10.910.10">
    <property type="entry name" value="30s ribosomal protein s13, domain 2"/>
    <property type="match status" value="1"/>
</dbReference>
<gene>
    <name evidence="7" type="primary">rpsM</name>
    <name evidence="10" type="ORF">A2826_02330</name>
</gene>
<organism evidence="10 11">
    <name type="scientific">Candidatus Doudnabacteria bacterium RIFCSPHIGHO2_01_FULL_43_23</name>
    <dbReference type="NCBI Taxonomy" id="1817822"/>
    <lineage>
        <taxon>Bacteria</taxon>
        <taxon>Candidatus Doudnaibacteriota</taxon>
    </lineage>
</organism>